<evidence type="ECO:0000256" key="2">
    <source>
        <dbReference type="ARBA" id="ARBA00012388"/>
    </source>
</evidence>
<proteinExistence type="inferred from homology"/>
<dbReference type="STRING" id="1408163.A0A0F4YT27"/>
<dbReference type="Pfam" id="PF22600">
    <property type="entry name" value="MTPAP-like_central"/>
    <property type="match status" value="1"/>
</dbReference>
<dbReference type="GO" id="GO:0003729">
    <property type="term" value="F:mRNA binding"/>
    <property type="evidence" value="ECO:0007669"/>
    <property type="project" value="TreeGrafter"/>
</dbReference>
<dbReference type="FunFam" id="3.30.460.10:FF:000031">
    <property type="entry name" value="Topoisomerase family protein Trf4"/>
    <property type="match status" value="1"/>
</dbReference>
<evidence type="ECO:0000259" key="6">
    <source>
        <dbReference type="Pfam" id="PF03828"/>
    </source>
</evidence>
<dbReference type="GO" id="GO:0046872">
    <property type="term" value="F:metal ion binding"/>
    <property type="evidence" value="ECO:0007669"/>
    <property type="project" value="UniProtKB-KW"/>
</dbReference>
<dbReference type="GO" id="GO:1990817">
    <property type="term" value="F:poly(A) RNA polymerase activity"/>
    <property type="evidence" value="ECO:0007669"/>
    <property type="project" value="UniProtKB-EC"/>
</dbReference>
<evidence type="ECO:0000256" key="5">
    <source>
        <dbReference type="SAM" id="MobiDB-lite"/>
    </source>
</evidence>
<name>A0A0F4YT27_RASE3</name>
<evidence type="ECO:0000313" key="9">
    <source>
        <dbReference type="Proteomes" id="UP000053958"/>
    </source>
</evidence>
<feature type="compositionally biased region" description="Basic and acidic residues" evidence="5">
    <location>
        <begin position="189"/>
        <end position="211"/>
    </location>
</feature>
<feature type="compositionally biased region" description="Pro residues" evidence="5">
    <location>
        <begin position="616"/>
        <end position="636"/>
    </location>
</feature>
<gene>
    <name evidence="8" type="ORF">T310_4746</name>
</gene>
<dbReference type="GO" id="GO:0031123">
    <property type="term" value="P:RNA 3'-end processing"/>
    <property type="evidence" value="ECO:0007669"/>
    <property type="project" value="TreeGrafter"/>
</dbReference>
<evidence type="ECO:0000259" key="7">
    <source>
        <dbReference type="Pfam" id="PF22600"/>
    </source>
</evidence>
<feature type="region of interest" description="Disordered" evidence="5">
    <location>
        <begin position="1"/>
        <end position="218"/>
    </location>
</feature>
<dbReference type="Pfam" id="PF03828">
    <property type="entry name" value="PAP_assoc"/>
    <property type="match status" value="1"/>
</dbReference>
<dbReference type="GO" id="GO:0043634">
    <property type="term" value="P:polyadenylation-dependent ncRNA catabolic process"/>
    <property type="evidence" value="ECO:0007669"/>
    <property type="project" value="TreeGrafter"/>
</dbReference>
<dbReference type="GeneID" id="25317093"/>
<feature type="compositionally biased region" description="Pro residues" evidence="5">
    <location>
        <begin position="587"/>
        <end position="598"/>
    </location>
</feature>
<reference evidence="8 9" key="1">
    <citation type="submission" date="2015-04" db="EMBL/GenBank/DDBJ databases">
        <authorList>
            <person name="Heijne W.H."/>
            <person name="Fedorova N.D."/>
            <person name="Nierman W.C."/>
            <person name="Vollebregt A.W."/>
            <person name="Zhao Z."/>
            <person name="Wu L."/>
            <person name="Kumar M."/>
            <person name="Stam H."/>
            <person name="van den Berg M.A."/>
            <person name="Pel H.J."/>
        </authorList>
    </citation>
    <scope>NUCLEOTIDE SEQUENCE [LARGE SCALE GENOMIC DNA]</scope>
    <source>
        <strain evidence="8 9">CBS 393.64</strain>
    </source>
</reference>
<dbReference type="GO" id="GO:0031499">
    <property type="term" value="C:TRAMP complex"/>
    <property type="evidence" value="ECO:0007669"/>
    <property type="project" value="TreeGrafter"/>
</dbReference>
<comment type="similarity">
    <text evidence="1">Belongs to the DNA polymerase type-B-like family.</text>
</comment>
<sequence length="703" mass="78782">MPPPAYEFRGQNQDKRSRPSHEFTFRFPRPSTSERPLLTTKRETTPEPLGAPKDGAEKAPLKFAPISELTDSDEAEMDVSSDEDGSRPPRKKRAVEKSRARLRPPTWSNPDPYYVLPPPDESQTKRPDVVKLIRKARVAAATTAPAVTRTDAVASNEDFISFDMEDEDEEDEEDEPEPPPNAPKGPKNARPEERDGASGKRKRTHDDEIKGYSKKANPFAGKFRSDGGILDQWKPRSSENGTPWLELMEPTLHLGTRLHNEILAFYNWVKPQPYEDIIRRDLVARLQSAFQSRYYGAEVHAFGSFASGLYLPIADMDLVLLSTTYMRTGVKTFGEKKGQIYAYAAFLRNLDIAVPGSIETIASARVPILKFVDKLTGLRVDLSFDNNSGLLANQTFERWKAEYPAMPAIVAIIKQFLLLRGLNEVPTGGLGGFSIICLVVSLLQHMPRGEGNSGPNLGSILMDFFDFYGNKFDYTSIGIRMEPPGFFNKRVYGANAENRPQRLAIEDPNNRDNDISGGTREIRLIFQCFSQAFDALRDRMILAAKSGSKDITFLDAIIAGRYDEYIEQRNHLRSIFENDPRFEPYRRPPSPPPPPPPADSDSESEYNPPDVVTAAPSPPPPPQIPPAPPQGKPKNPPYKQQKRQKKLQASRERSARLKRLRPDIAARVPASVSVGHAMVLGGYKTVSEMDRDLAAREKQLKTR</sequence>
<dbReference type="OrthoDB" id="273917at2759"/>
<dbReference type="EC" id="2.7.7.19" evidence="2"/>
<dbReference type="SMR" id="A0A0F4YT27"/>
<dbReference type="GO" id="GO:0016853">
    <property type="term" value="F:isomerase activity"/>
    <property type="evidence" value="ECO:0007669"/>
    <property type="project" value="UniProtKB-KW"/>
</dbReference>
<comment type="caution">
    <text evidence="8">The sequence shown here is derived from an EMBL/GenBank/DDBJ whole genome shotgun (WGS) entry which is preliminary data.</text>
</comment>
<dbReference type="GO" id="GO:0010605">
    <property type="term" value="P:negative regulation of macromolecule metabolic process"/>
    <property type="evidence" value="ECO:0007669"/>
    <property type="project" value="UniProtKB-ARBA"/>
</dbReference>
<feature type="compositionally biased region" description="Basic and acidic residues" evidence="5">
    <location>
        <begin position="122"/>
        <end position="131"/>
    </location>
</feature>
<evidence type="ECO:0000313" key="8">
    <source>
        <dbReference type="EMBL" id="KKA21240.1"/>
    </source>
</evidence>
<evidence type="ECO:0000256" key="4">
    <source>
        <dbReference type="ARBA" id="ARBA00022842"/>
    </source>
</evidence>
<dbReference type="InterPro" id="IPR045862">
    <property type="entry name" value="Trf4-like"/>
</dbReference>
<dbReference type="InterPro" id="IPR002058">
    <property type="entry name" value="PAP_assoc"/>
</dbReference>
<keyword evidence="4" id="KW-0460">Magnesium</keyword>
<feature type="compositionally biased region" description="Low complexity" evidence="5">
    <location>
        <begin position="138"/>
        <end position="154"/>
    </location>
</feature>
<evidence type="ECO:0000256" key="3">
    <source>
        <dbReference type="ARBA" id="ARBA00022723"/>
    </source>
</evidence>
<dbReference type="RefSeq" id="XP_013327852.1">
    <property type="nucleotide sequence ID" value="XM_013472398.1"/>
</dbReference>
<dbReference type="EMBL" id="LASV01000193">
    <property type="protein sequence ID" value="KKA21240.1"/>
    <property type="molecule type" value="Genomic_DNA"/>
</dbReference>
<feature type="compositionally biased region" description="Acidic residues" evidence="5">
    <location>
        <begin position="163"/>
        <end position="177"/>
    </location>
</feature>
<feature type="domain" description="Poly(A) RNA polymerase mitochondrial-like central palm" evidence="7">
    <location>
        <begin position="258"/>
        <end position="396"/>
    </location>
</feature>
<dbReference type="InterPro" id="IPR043519">
    <property type="entry name" value="NT_sf"/>
</dbReference>
<dbReference type="PANTHER" id="PTHR23092">
    <property type="entry name" value="POLY(A) RNA POLYMERASE"/>
    <property type="match status" value="1"/>
</dbReference>
<feature type="region of interest" description="Disordered" evidence="5">
    <location>
        <begin position="580"/>
        <end position="663"/>
    </location>
</feature>
<dbReference type="Gene3D" id="1.10.1410.10">
    <property type="match status" value="1"/>
</dbReference>
<dbReference type="CDD" id="cd05402">
    <property type="entry name" value="NT_PAP_TUTase"/>
    <property type="match status" value="1"/>
</dbReference>
<dbReference type="PANTHER" id="PTHR23092:SF15">
    <property type="entry name" value="INACTIVE NON-CANONICAL POLY(A) RNA POLYMERASE PROTEIN TRF4-2-RELATED"/>
    <property type="match status" value="1"/>
</dbReference>
<dbReference type="AlphaFoldDB" id="A0A0F4YT27"/>
<dbReference type="SUPFAM" id="SSF81631">
    <property type="entry name" value="PAP/OAS1 substrate-binding domain"/>
    <property type="match status" value="1"/>
</dbReference>
<accession>A0A0F4YT27</accession>
<dbReference type="InterPro" id="IPR054708">
    <property type="entry name" value="MTPAP-like_central"/>
</dbReference>
<keyword evidence="3" id="KW-0479">Metal-binding</keyword>
<keyword evidence="9" id="KW-1185">Reference proteome</keyword>
<dbReference type="GO" id="GO:0005730">
    <property type="term" value="C:nucleolus"/>
    <property type="evidence" value="ECO:0007669"/>
    <property type="project" value="TreeGrafter"/>
</dbReference>
<organism evidence="8 9">
    <name type="scientific">Rasamsonia emersonii (strain ATCC 16479 / CBS 393.64 / IMI 116815)</name>
    <dbReference type="NCBI Taxonomy" id="1408163"/>
    <lineage>
        <taxon>Eukaryota</taxon>
        <taxon>Fungi</taxon>
        <taxon>Dikarya</taxon>
        <taxon>Ascomycota</taxon>
        <taxon>Pezizomycotina</taxon>
        <taxon>Eurotiomycetes</taxon>
        <taxon>Eurotiomycetidae</taxon>
        <taxon>Eurotiales</taxon>
        <taxon>Trichocomaceae</taxon>
        <taxon>Rasamsonia</taxon>
    </lineage>
</organism>
<protein>
    <recommendedName>
        <fullName evidence="2">polynucleotide adenylyltransferase</fullName>
        <ecNumber evidence="2">2.7.7.19</ecNumber>
    </recommendedName>
</protein>
<dbReference type="SUPFAM" id="SSF81301">
    <property type="entry name" value="Nucleotidyltransferase"/>
    <property type="match status" value="1"/>
</dbReference>
<feature type="compositionally biased region" description="Basic and acidic residues" evidence="5">
    <location>
        <begin position="649"/>
        <end position="663"/>
    </location>
</feature>
<dbReference type="Gene3D" id="3.30.460.10">
    <property type="entry name" value="Beta Polymerase, domain 2"/>
    <property type="match status" value="1"/>
</dbReference>
<dbReference type="Proteomes" id="UP000053958">
    <property type="component" value="Unassembled WGS sequence"/>
</dbReference>
<feature type="compositionally biased region" description="Acidic residues" evidence="5">
    <location>
        <begin position="70"/>
        <end position="83"/>
    </location>
</feature>
<evidence type="ECO:0000256" key="1">
    <source>
        <dbReference type="ARBA" id="ARBA00008593"/>
    </source>
</evidence>
<keyword evidence="8" id="KW-0413">Isomerase</keyword>
<feature type="domain" description="PAP-associated" evidence="6">
    <location>
        <begin position="456"/>
        <end position="513"/>
    </location>
</feature>
<feature type="compositionally biased region" description="Basic and acidic residues" evidence="5">
    <location>
        <begin position="12"/>
        <end position="24"/>
    </location>
</feature>